<proteinExistence type="predicted"/>
<organism evidence="2 3">
    <name type="scientific">Cristinia sonorae</name>
    <dbReference type="NCBI Taxonomy" id="1940300"/>
    <lineage>
        <taxon>Eukaryota</taxon>
        <taxon>Fungi</taxon>
        <taxon>Dikarya</taxon>
        <taxon>Basidiomycota</taxon>
        <taxon>Agaricomycotina</taxon>
        <taxon>Agaricomycetes</taxon>
        <taxon>Agaricomycetidae</taxon>
        <taxon>Agaricales</taxon>
        <taxon>Pleurotineae</taxon>
        <taxon>Stephanosporaceae</taxon>
        <taxon>Cristinia</taxon>
    </lineage>
</organism>
<feature type="region of interest" description="Disordered" evidence="1">
    <location>
        <begin position="854"/>
        <end position="907"/>
    </location>
</feature>
<dbReference type="Proteomes" id="UP000813824">
    <property type="component" value="Unassembled WGS sequence"/>
</dbReference>
<sequence length="907" mass="102053">MGWGVYCSTTATASLISRSSGFVGTTSQTMAIRRKKIFRSISRRLAPVRTHLRRLWHVIPHWNRQADVEEASSQSSLPLSPLTNRQLGSRFIQPLRALIRTIRTTLSLTLLRRSVTQSFLFYCRASVSFLSSIYAPITEAHRKRLARSYPTTNDVQMAAVLWLLEVSTDPAIRQNTILVASEVIWPNERFTALFPVKILDVFLEQLAAYHAENRRGEDGMDRMIPLCSAFLQVYWQWYRIDAVAIIDWIHQSGRPFINNHPTFVDTLPSTEAIASQDNWVFHQTVLTLQHIADMRGRRKLVDVLFEADSFPYSNHIEGSDAPSRSPPVTAKFRLRTTTLWYLSQLSFADIRGRNERKALLTQIVEYSEQQSGGADVAHYSLLSMALVLGFGPHNVSDAMHTLGGSCNVNWIPAAEYILEEIESLIHWAWPPHHTRSKIAWVFMIPKFDHLGAEALEVLAKIIGVLQSGTRILSHTWRPPSSHANSLSIFLGTLCRAQGKVTSQVLYRGITDVISIMSRMTDSTQVTDDSLTTALEPVALVKPPPGDYAANETAGSHTLFLQMQCEALAFIKSLLKSGRFHGGNLPTFFPNSYHWDLSQPRGSALAMIDERNILRERDGLFFKILKTSIVQATGTPELENVTAWLDDPLNLPHIRRWVQIAHRWLVPFKSDPFSSKVAKDFSIVTLLRCEKVRQPDVPTWGKEFVRVVRQTAVAALWQSWVERLLDAVFGKETEYGDLVETTRLVLRIGTESAVEVEWYIRDTLEDTFPRHIGELPGPVDRSFTLVESMLAQKLEDIEQLRDSNAKAGYHDGNNTNSKRTGVEDRLHGKSVVRFDGVDQVQSQGSIHPALAEEVEEAPKVNDEIPQPEPHAGDVEGDREADGGEKVTIDDHVAGGRSTTQVESSTIHD</sequence>
<protein>
    <submittedName>
        <fullName evidence="2">Uncharacterized protein</fullName>
    </submittedName>
</protein>
<accession>A0A8K0XKF5</accession>
<reference evidence="2" key="1">
    <citation type="journal article" date="2021" name="New Phytol.">
        <title>Evolutionary innovations through gain and loss of genes in the ectomycorrhizal Boletales.</title>
        <authorList>
            <person name="Wu G."/>
            <person name="Miyauchi S."/>
            <person name="Morin E."/>
            <person name="Kuo A."/>
            <person name="Drula E."/>
            <person name="Varga T."/>
            <person name="Kohler A."/>
            <person name="Feng B."/>
            <person name="Cao Y."/>
            <person name="Lipzen A."/>
            <person name="Daum C."/>
            <person name="Hundley H."/>
            <person name="Pangilinan J."/>
            <person name="Johnson J."/>
            <person name="Barry K."/>
            <person name="LaButti K."/>
            <person name="Ng V."/>
            <person name="Ahrendt S."/>
            <person name="Min B."/>
            <person name="Choi I.G."/>
            <person name="Park H."/>
            <person name="Plett J.M."/>
            <person name="Magnuson J."/>
            <person name="Spatafora J.W."/>
            <person name="Nagy L.G."/>
            <person name="Henrissat B."/>
            <person name="Grigoriev I.V."/>
            <person name="Yang Z.L."/>
            <person name="Xu J."/>
            <person name="Martin F.M."/>
        </authorList>
    </citation>
    <scope>NUCLEOTIDE SEQUENCE</scope>
    <source>
        <strain evidence="2">KKN 215</strain>
    </source>
</reference>
<dbReference type="EMBL" id="JAEVFJ010000052">
    <property type="protein sequence ID" value="KAH8081325.1"/>
    <property type="molecule type" value="Genomic_DNA"/>
</dbReference>
<evidence type="ECO:0000256" key="1">
    <source>
        <dbReference type="SAM" id="MobiDB-lite"/>
    </source>
</evidence>
<dbReference type="OrthoDB" id="10677499at2759"/>
<feature type="compositionally biased region" description="Polar residues" evidence="1">
    <location>
        <begin position="895"/>
        <end position="907"/>
    </location>
</feature>
<evidence type="ECO:0000313" key="3">
    <source>
        <dbReference type="Proteomes" id="UP000813824"/>
    </source>
</evidence>
<name>A0A8K0XKF5_9AGAR</name>
<comment type="caution">
    <text evidence="2">The sequence shown here is derived from an EMBL/GenBank/DDBJ whole genome shotgun (WGS) entry which is preliminary data.</text>
</comment>
<dbReference type="AlphaFoldDB" id="A0A8K0XKF5"/>
<feature type="region of interest" description="Disordered" evidence="1">
    <location>
        <begin position="803"/>
        <end position="823"/>
    </location>
</feature>
<keyword evidence="3" id="KW-1185">Reference proteome</keyword>
<gene>
    <name evidence="2" type="ORF">BXZ70DRAFT_634398</name>
</gene>
<evidence type="ECO:0000313" key="2">
    <source>
        <dbReference type="EMBL" id="KAH8081325.1"/>
    </source>
</evidence>
<feature type="compositionally biased region" description="Basic and acidic residues" evidence="1">
    <location>
        <begin position="869"/>
        <end position="892"/>
    </location>
</feature>